<proteinExistence type="predicted"/>
<evidence type="ECO:0000313" key="3">
    <source>
        <dbReference type="Proteomes" id="UP001501591"/>
    </source>
</evidence>
<evidence type="ECO:0008006" key="4">
    <source>
        <dbReference type="Google" id="ProtNLM"/>
    </source>
</evidence>
<keyword evidence="1" id="KW-1133">Transmembrane helix</keyword>
<reference evidence="3" key="1">
    <citation type="journal article" date="2019" name="Int. J. Syst. Evol. Microbiol.">
        <title>The Global Catalogue of Microorganisms (GCM) 10K type strain sequencing project: providing services to taxonomists for standard genome sequencing and annotation.</title>
        <authorList>
            <consortium name="The Broad Institute Genomics Platform"/>
            <consortium name="The Broad Institute Genome Sequencing Center for Infectious Disease"/>
            <person name="Wu L."/>
            <person name="Ma J."/>
        </authorList>
    </citation>
    <scope>NUCLEOTIDE SEQUENCE [LARGE SCALE GENOMIC DNA]</scope>
    <source>
        <strain evidence="3">JCM 17024</strain>
    </source>
</reference>
<dbReference type="EMBL" id="BAABCP010000001">
    <property type="protein sequence ID" value="GAA3939603.1"/>
    <property type="molecule type" value="Genomic_DNA"/>
</dbReference>
<keyword evidence="1" id="KW-0812">Transmembrane</keyword>
<keyword evidence="3" id="KW-1185">Reference proteome</keyword>
<protein>
    <recommendedName>
        <fullName evidence="4">DUF4760 domain-containing protein</fullName>
    </recommendedName>
</protein>
<accession>A0ABP7NAE3</accession>
<dbReference type="RefSeq" id="WP_344819111.1">
    <property type="nucleotide sequence ID" value="NZ_BAABCP010000001.1"/>
</dbReference>
<dbReference type="Proteomes" id="UP001501591">
    <property type="component" value="Unassembled WGS sequence"/>
</dbReference>
<comment type="caution">
    <text evidence="2">The sequence shown here is derived from an EMBL/GenBank/DDBJ whole genome shotgun (WGS) entry which is preliminary data.</text>
</comment>
<evidence type="ECO:0000256" key="1">
    <source>
        <dbReference type="SAM" id="Phobius"/>
    </source>
</evidence>
<organism evidence="2 3">
    <name type="scientific">Microbacterium soli</name>
    <dbReference type="NCBI Taxonomy" id="446075"/>
    <lineage>
        <taxon>Bacteria</taxon>
        <taxon>Bacillati</taxon>
        <taxon>Actinomycetota</taxon>
        <taxon>Actinomycetes</taxon>
        <taxon>Micrococcales</taxon>
        <taxon>Microbacteriaceae</taxon>
        <taxon>Microbacterium</taxon>
    </lineage>
</organism>
<feature type="transmembrane region" description="Helical" evidence="1">
    <location>
        <begin position="20"/>
        <end position="42"/>
    </location>
</feature>
<gene>
    <name evidence="2" type="ORF">GCM10022383_16940</name>
</gene>
<name>A0ABP7NAE3_9MICO</name>
<keyword evidence="1" id="KW-0472">Membrane</keyword>
<evidence type="ECO:0000313" key="2">
    <source>
        <dbReference type="EMBL" id="GAA3939603.1"/>
    </source>
</evidence>
<sequence length="181" mass="20188">MSDSSVVILGVELSGFGDLATWIEVLCTAVAGGAAVLVFVTLRLRERRQALTDLHTSLTSGEIAQARNAIGALLYSGIDGGRANRLASIEAYFTLIWAVQRARNVFRTFRIRWTSLGAPQRQIVTRMHAGWKDASLALTWNLTEIAENIVRFHDLYGREWSIEDTDAWADISAYIDADRFR</sequence>